<sequence>MTTHATVELSVGVNEASDLLTVRAPEVLAAHGWTAALWTVLDEAPVEESIALLGRAPDGTWSTHLLATDAGAEAGRTEDSESLAYHDGYVYVLGSHFGSKRGPLQPRRAFAARFREVDAAGPGPVRLEVARNRFRLHRAVNDALAGAGIDPLRPGSSVHQRFIVETLVRGAERGKKWITRIVEGDLPVNIEGAAFTPTGSLLLGLRFPVTADGAPIVVELADAGDLFDGSEPKVAAVHVLDAAEEGVLTGIRALSARQDGSFDAVVGSIDAVGKESVLLDDHPHGGGVPCRHLRFRLPEDGSFLIRPEVVGAINGFHNVEGVAELDGRPVYVTDDDHRVALWF</sequence>
<dbReference type="AlphaFoldDB" id="A0A8J7GF11"/>
<dbReference type="Proteomes" id="UP000622552">
    <property type="component" value="Unassembled WGS sequence"/>
</dbReference>
<gene>
    <name evidence="1" type="ORF">IW245_005637</name>
</gene>
<protein>
    <recommendedName>
        <fullName evidence="3">DUF3616 domain-containing protein</fullName>
    </recommendedName>
</protein>
<comment type="caution">
    <text evidence="1">The sequence shown here is derived from an EMBL/GenBank/DDBJ whole genome shotgun (WGS) entry which is preliminary data.</text>
</comment>
<keyword evidence="2" id="KW-1185">Reference proteome</keyword>
<evidence type="ECO:0008006" key="3">
    <source>
        <dbReference type="Google" id="ProtNLM"/>
    </source>
</evidence>
<name>A0A8J7GF11_9ACTN</name>
<dbReference type="RefSeq" id="WP_233472946.1">
    <property type="nucleotide sequence ID" value="NZ_BONS01000012.1"/>
</dbReference>
<dbReference type="EMBL" id="JADOUF010000001">
    <property type="protein sequence ID" value="MBG6139443.1"/>
    <property type="molecule type" value="Genomic_DNA"/>
</dbReference>
<evidence type="ECO:0000313" key="1">
    <source>
        <dbReference type="EMBL" id="MBG6139443.1"/>
    </source>
</evidence>
<accession>A0A8J7GF11</accession>
<evidence type="ECO:0000313" key="2">
    <source>
        <dbReference type="Proteomes" id="UP000622552"/>
    </source>
</evidence>
<proteinExistence type="predicted"/>
<reference evidence="1" key="1">
    <citation type="submission" date="2020-11" db="EMBL/GenBank/DDBJ databases">
        <title>Sequencing the genomes of 1000 actinobacteria strains.</title>
        <authorList>
            <person name="Klenk H.-P."/>
        </authorList>
    </citation>
    <scope>NUCLEOTIDE SEQUENCE</scope>
    <source>
        <strain evidence="1">DSM 45356</strain>
    </source>
</reference>
<organism evidence="1 2">
    <name type="scientific">Longispora fulva</name>
    <dbReference type="NCBI Taxonomy" id="619741"/>
    <lineage>
        <taxon>Bacteria</taxon>
        <taxon>Bacillati</taxon>
        <taxon>Actinomycetota</taxon>
        <taxon>Actinomycetes</taxon>
        <taxon>Micromonosporales</taxon>
        <taxon>Micromonosporaceae</taxon>
        <taxon>Longispora</taxon>
    </lineage>
</organism>